<dbReference type="Pfam" id="PF00078">
    <property type="entry name" value="RVT_1"/>
    <property type="match status" value="1"/>
</dbReference>
<feature type="region of interest" description="Disordered" evidence="3">
    <location>
        <begin position="1"/>
        <end position="105"/>
    </location>
</feature>
<proteinExistence type="predicted"/>
<dbReference type="PROSITE" id="PS50157">
    <property type="entry name" value="ZINC_FINGER_C2H2_2"/>
    <property type="match status" value="2"/>
</dbReference>
<gene>
    <name evidence="6" type="primary">pol</name>
    <name evidence="6" type="ORF">AK812_SmicGene40461</name>
</gene>
<dbReference type="InterPro" id="IPR000477">
    <property type="entry name" value="RT_dom"/>
</dbReference>
<dbReference type="PROSITE" id="PS50878">
    <property type="entry name" value="RT_POL"/>
    <property type="match status" value="1"/>
</dbReference>
<evidence type="ECO:0000256" key="3">
    <source>
        <dbReference type="SAM" id="MobiDB-lite"/>
    </source>
</evidence>
<keyword evidence="1" id="KW-0863">Zinc-finger</keyword>
<feature type="domain" description="C2H2-type" evidence="4">
    <location>
        <begin position="1627"/>
        <end position="1655"/>
    </location>
</feature>
<dbReference type="SUPFAM" id="SSF56672">
    <property type="entry name" value="DNA/RNA polymerases"/>
    <property type="match status" value="1"/>
</dbReference>
<evidence type="ECO:0000259" key="5">
    <source>
        <dbReference type="PROSITE" id="PS50878"/>
    </source>
</evidence>
<dbReference type="Proteomes" id="UP000186817">
    <property type="component" value="Unassembled WGS sequence"/>
</dbReference>
<accession>A0A1Q9C8J1</accession>
<dbReference type="GO" id="GO:0003964">
    <property type="term" value="F:RNA-directed DNA polymerase activity"/>
    <property type="evidence" value="ECO:0007669"/>
    <property type="project" value="UniProtKB-KW"/>
</dbReference>
<name>A0A1Q9C8J1_SYMMI</name>
<evidence type="ECO:0000256" key="2">
    <source>
        <dbReference type="SAM" id="Coils"/>
    </source>
</evidence>
<dbReference type="SUPFAM" id="SSF56219">
    <property type="entry name" value="DNase I-like"/>
    <property type="match status" value="1"/>
</dbReference>
<dbReference type="InterPro" id="IPR005135">
    <property type="entry name" value="Endo/exonuclease/phosphatase"/>
</dbReference>
<dbReference type="InterPro" id="IPR036691">
    <property type="entry name" value="Endo/exonu/phosph_ase_sf"/>
</dbReference>
<evidence type="ECO:0000313" key="6">
    <source>
        <dbReference type="EMBL" id="OLP79262.1"/>
    </source>
</evidence>
<dbReference type="EMBL" id="LSRX01001506">
    <property type="protein sequence ID" value="OLP79262.1"/>
    <property type="molecule type" value="Genomic_DNA"/>
</dbReference>
<evidence type="ECO:0000256" key="1">
    <source>
        <dbReference type="PROSITE-ProRule" id="PRU00042"/>
    </source>
</evidence>
<protein>
    <submittedName>
        <fullName evidence="6">RNA-directed DNA polymerase from mobile element jockey</fullName>
    </submittedName>
</protein>
<dbReference type="InterPro" id="IPR043502">
    <property type="entry name" value="DNA/RNA_pol_sf"/>
</dbReference>
<dbReference type="Gene3D" id="3.60.10.10">
    <property type="entry name" value="Endonuclease/exonuclease/phosphatase"/>
    <property type="match status" value="1"/>
</dbReference>
<feature type="compositionally biased region" description="Basic and acidic residues" evidence="3">
    <location>
        <begin position="1841"/>
        <end position="1854"/>
    </location>
</feature>
<feature type="domain" description="C2H2-type" evidence="4">
    <location>
        <begin position="1673"/>
        <end position="1696"/>
    </location>
</feature>
<dbReference type="Pfam" id="PF03372">
    <property type="entry name" value="Exo_endo_phos"/>
    <property type="match status" value="1"/>
</dbReference>
<reference evidence="6 7" key="1">
    <citation type="submission" date="2016-02" db="EMBL/GenBank/DDBJ databases">
        <title>Genome analysis of coral dinoflagellate symbionts highlights evolutionary adaptations to a symbiotic lifestyle.</title>
        <authorList>
            <person name="Aranda M."/>
            <person name="Li Y."/>
            <person name="Liew Y.J."/>
            <person name="Baumgarten S."/>
            <person name="Simakov O."/>
            <person name="Wilson M."/>
            <person name="Piel J."/>
            <person name="Ashoor H."/>
            <person name="Bougouffa S."/>
            <person name="Bajic V.B."/>
            <person name="Ryu T."/>
            <person name="Ravasi T."/>
            <person name="Bayer T."/>
            <person name="Micklem G."/>
            <person name="Kim H."/>
            <person name="Bhak J."/>
            <person name="Lajeunesse T.C."/>
            <person name="Voolstra C.R."/>
        </authorList>
    </citation>
    <scope>NUCLEOTIDE SEQUENCE [LARGE SCALE GENOMIC DNA]</scope>
    <source>
        <strain evidence="6 7">CCMP2467</strain>
    </source>
</reference>
<keyword evidence="1" id="KW-0862">Zinc</keyword>
<dbReference type="PANTHER" id="PTHR19446">
    <property type="entry name" value="REVERSE TRANSCRIPTASES"/>
    <property type="match status" value="1"/>
</dbReference>
<feature type="region of interest" description="Disordered" evidence="3">
    <location>
        <begin position="1822"/>
        <end position="1877"/>
    </location>
</feature>
<dbReference type="InterPro" id="IPR013087">
    <property type="entry name" value="Znf_C2H2_type"/>
</dbReference>
<organism evidence="6 7">
    <name type="scientific">Symbiodinium microadriaticum</name>
    <name type="common">Dinoflagellate</name>
    <name type="synonym">Zooxanthella microadriatica</name>
    <dbReference type="NCBI Taxonomy" id="2951"/>
    <lineage>
        <taxon>Eukaryota</taxon>
        <taxon>Sar</taxon>
        <taxon>Alveolata</taxon>
        <taxon>Dinophyceae</taxon>
        <taxon>Suessiales</taxon>
        <taxon>Symbiodiniaceae</taxon>
        <taxon>Symbiodinium</taxon>
    </lineage>
</organism>
<feature type="coiled-coil region" evidence="2">
    <location>
        <begin position="2716"/>
        <end position="2743"/>
    </location>
</feature>
<evidence type="ECO:0000259" key="4">
    <source>
        <dbReference type="PROSITE" id="PS50157"/>
    </source>
</evidence>
<feature type="compositionally biased region" description="Polar residues" evidence="3">
    <location>
        <begin position="1822"/>
        <end position="1835"/>
    </location>
</feature>
<dbReference type="SMART" id="SM00355">
    <property type="entry name" value="ZnF_C2H2"/>
    <property type="match status" value="3"/>
</dbReference>
<evidence type="ECO:0000313" key="7">
    <source>
        <dbReference type="Proteomes" id="UP000186817"/>
    </source>
</evidence>
<keyword evidence="1" id="KW-0479">Metal-binding</keyword>
<dbReference type="GO" id="GO:0008270">
    <property type="term" value="F:zinc ion binding"/>
    <property type="evidence" value="ECO:0007669"/>
    <property type="project" value="UniProtKB-KW"/>
</dbReference>
<keyword evidence="6" id="KW-0695">RNA-directed DNA polymerase</keyword>
<sequence>MPGPEIQDVDMQPSGEPVPGCLEVSSEVLTSNEPMASEGLDPSPSEPQNCDFDAAAGAQASQQVFSMEAEPSARISLPGNPLPSSGPGPASQTSEGAPDATGPTGPTRAVLQCFAGPAQLASALIKQGYFSYGVDRVKHKSAMAPVLQMDLSSRSACDSILTWLDKQKVAGVMLCVPKHSLEPTTLAFVYAVVAGCMEHDLPLVLEGASTSQFWKGLEQLPAGQLPPHRVEVEWRCWSSTHSGRASVMSNLPEIVVLRREVPEPASRAAAIGASTAGYPVAFANALAEVFVAGLTARRLPCLNPARINKAARVAAMQQPRGALSEVVPEWKLVVYVLLPRSDGADPFAGAKRLKQAWSVPEDVRVLPGLKTLPADSQLLSRTQSGGNLSPQLQQEMQQLNGSWVLRVGIPWDPIEFIGQAGKLGRPFHQLSKSNKLLEELIEQLVYKPSMVRSKRKSYIERWSRRAKALEPEEAKLKAGMSQHRRKILDSKRILLFKEMLEDIRHDDIGVVQEIIEGATLIGDIPVTGVLDAKLKPARTVSCGSRETDALLWSKTLEEVDKGFREQDSTDDAWCTRSCEKVRRRAQGSTIYRGQVFTEGALLQHYTPTPLQQMTRSTPNVARTPRRAGGQSFSLRCFSWNCGGLSTLKDELFTWLEEQPFQVVMLQESWLKSSLDYTTRGWICINSGLEQGGRSHAGVMTCLRSSTFSQQHVRYHHVLPGRVLHVQARFQGGWVNLINIYQRCWDFQTDQDRIVKERAIVWKAVRQTIGQVPQGHFLMIAGDLNTAISSHAPWLGKGMLKAAANSADAECLADLLSDTGLVAVNTFGRHNSYTYIHDGSQQARKSFVDYVLVRKVQAAKRTCSLIRNFQVGQWRRGGKHLPITVEIQLQPYRFTRPTATSEWPIWKCKLLQQQVKRDPDISLRFQQEVALALAESSDYHPHELNRKLLEIGRRVFAVHRPRSISPPWAQGAHVQTIKTMWLHYRHMKLARGVPGLRAVFQAMRHWTSFQRLHRQVQRHSRRLRRQHMDNLLTEAQARDQVDGSGAVFDLLKRVAPKQARKRTQLRDDSGRIMTPAEEAHALAAYWKDVCGSVHKTSMQEAPGGGDPFLTYDISPDDIKQALRNLHVGKAAPKHCAPHIMWKLAAEPIATFLEASVFGHWRATGAHIPDAWPGAWLTFLSKPNKAGTKPDHLRPIALLEPAGKAVSGIIKEHLTPYLEAWTRHLHFYGYLSNRSTHQALDLVFAHCELVRTRTQAQGRSPYAKRAGIGQYKCIGGLQVSVDCTQAFDRIDRGLLLQALTLLQVPLPLVDIIMRWVQDTTYHINQDDCEETFTSRRGVRQGCKLSPTLWCCIMVFIARSLDHSLGAQWCLEHLVGFADDLHLRWTFSTLAEMHTALQQAAQALAILEKMSLVLSKEKTVCLLKAEGSQAPHAKKKIIVQTKDGKYLQLSPDYRLPLKRQHPYLGAIISYADFENQNAKHRVQAGKVAFQRLRPYLMNRRALSFAKRVALWKATVVSSTFYGITASGITPKGLDLMRVTLTKQVRAMANSPRHLTLESDRDFWQRLRLKAPADLLLDRAQAIQHRTQELFHILEADDVRLSATTLAWENRVFTQLQTLCVGTDGGIISQHVCPSCHALFENMEALRAHIARKHSADRRQAEPTTFDHYRHGTDGMPQCSRCGHKFKRWADLAKHITGNHCQAVASTAQVPAQTVDSVAASPVPYLELARSMDATARDPRTMTLSKDLQDELLHHCAICRQWLPNFRQHIPKTVHECVTMVNAIIQAELQGPEAADAPSESTEPIPAELMDVFGACLPAVAQSLQSMQKRTDQNENPDSSLPKRPRTDTKDVEMEPTARLKAGPPRRGQHRRGNQTFGNSSGGLERLVVNMASLCLRQEEELQLMRVDKQFMIHFSSGPQGLLPSLYAVAQKWNEAKEKSPPEVQNSLRVCLVNSMWLEFYTRLENMVKNPQALEGLIKHDWIQKKGSEHFWPYKKWNGQQLVLDTSRDPIAHPVMLEKVAELREIFLAQTEQLVHKFRSTRRLTAQIAGSTLPFLLSLSCRGQAADRAHSMCNDLCGNMALQLIGANMRPERVKRSPAADALAKDLDQLRATLQGCFAATALRAVLSSKGMLDLLEFLPWRDASIELGLMAGVFSPNSGGSVEFPRGRLLSLEEVRKKGLKELFGKTADLKSAYRQLAIADGSLRFSYLAVYDPTDDKPKVFRQLAVPFGSTKAVYFFLRVARALWTILVRGALVPTTNYFDDFVLLALNGDRSSCSYAFNEVMKLLGWKLSADKTTEWNTSFEALGVLFEIDQTGSGVLRVKNTEKRRKELTSSIAGFLDSGMMTQKEALQLRGRLQFAQAQFFGRLGRRCLNEITRHAYSGRLKLSTSAKERLEEFGKFLSAAQPRLVGRVSCRTFMILTDAAFEKETRTGGLGGVLLTGSGSALSYFSVPISDHQTDALSAHEEQTIIYELEMFGVLVGLKLLVEKTTGFAEEYSQAGATAGTGVTCFIDNDAARHAYIAGSAKKGVAGILVDEVNFLEYVHGILPWYARVASPANLADEPSRMKLDLVRKLGFKDESLEATKIVLSIVGLLRSDLPCVLPTGRLLRYPVISSTEFFMRHKKRIRCAKLCQDIKAYYDRTGVTDRLPKLLPTMLREEVRRFLMMTWLLGFFESPGIHSYKLSESPPINTTNSREPTVFREGATNDTAGFSDLATNLEFLLLKVAQLETELKAAHTEIDTIKDETSERSLDETGIIPISSSGPSIPFDLGCHVKKPHASLDGHKLAINFGGFGCRLTIAGTHKDINLGIGERTVMLPHAPPLPLSHELQQAVSMMRDLLRAEGCNRADIFDCMAKKVANRLFAQPLTFLPDQLKTVVNTGRDYVQRVMNMMMDLDIPGKCDRDNPIECMAEQVADQLFTPPMTFLPDQLKAVVNAGQESVHRLFSMMTDLLNTADCDRSNTFDCMAQHVFHWLPQPLHTVVNAGQEGVDRVFAMIRDLLNTPHCDRGNVFHCMAKRVASYVMQFEPPLNSMPGPVVVLAGSNVNSVKSLMAMGDEMKHCQNLESGHEVMKCLGYKIIERVPPLSYLNQLGDVIPEYLETFAKAATSLAMKALRGGTSLIEKASVSQFPPVGNMPVRHQQGNLVVEVHSQEMHPSLLQFFSGQGKQGVPVPEFEDGGDVHLANLITQFHGREADSGSCLAFAPRTKTGAHVGNHQEATKDDWTTAKKEDFVQLEPWAVPCDNTWMKERDFWPALRGCMLANLIAITKLSRLFPRENWNKWQGYSFYTGEQAVEKCLTVKFALNIQPVVSVILGLSFELLPEELFEVITTVCWPNQFPGGLDLSVLRSEIKTANHLLFSRTLRLAKRFGSHTDFAKENLGTGYQTWRSPLGIAKGESGTAIEAMSLVDSNRSEAEGGGAKTESWYWRTEPEEVYLASIDYGDSMEPNRTWEVRGEDAMLRLSRMQEARKQDREEVIELFNLQANSGKSNFHIQGLLDGNVVEMGVQMGFGPFQSPSRRVPLADIGVQFAAVLTAIPWISVETKKTAIAALKDFWPGHDVLVGPEPADKSSMVAWFKSEDADSAWNSSVGSWQAHVTKCSVTKKVEAGHGATYPVVYLAGDTNTGIDFGQIMKPDFTICSVTRYLGGANQRILQHNQPNWLHGHWNGAVGVAHYNHWVTSPHRTPWQHPGLTGWLVMCGSSTGVVFRGKERRNDGETAALKSSGDAHLYINLHSGEKSDFGVMEVIVWNRALSEDEMWTSMEYLNAKLGPPPPKPADESSMVAWFKSEDASSAWKSAVGSWQARVTKGSVTKRVEAGHGATYPVAYLTGYTTAGMDFGRIMKPDFTICSVTRYVSATRQRILQTNHPNWLHGHYGGGRGCAYYSEWVNHDCQHTALTDWLVMCGNSAGVVFRGKERKNVGQPTAVKLQEDFHLYINEGFVEEVSDFGVMEVIVWNRALSEDEMWTSMEYLNWKLSGPES</sequence>
<keyword evidence="2" id="KW-0175">Coiled coil</keyword>
<comment type="caution">
    <text evidence="6">The sequence shown here is derived from an EMBL/GenBank/DDBJ whole genome shotgun (WGS) entry which is preliminary data.</text>
</comment>
<keyword evidence="6" id="KW-0548">Nucleotidyltransferase</keyword>
<feature type="domain" description="Reverse transcriptase" evidence="5">
    <location>
        <begin position="1159"/>
        <end position="1465"/>
    </location>
</feature>
<keyword evidence="6" id="KW-0808">Transferase</keyword>
<dbReference type="Gene3D" id="3.30.160.60">
    <property type="entry name" value="Classic Zinc Finger"/>
    <property type="match status" value="1"/>
</dbReference>
<dbReference type="OrthoDB" id="411871at2759"/>
<keyword evidence="7" id="KW-1185">Reference proteome</keyword>
<dbReference type="PROSITE" id="PS00028">
    <property type="entry name" value="ZINC_FINGER_C2H2_1"/>
    <property type="match status" value="2"/>
</dbReference>